<dbReference type="AlphaFoldDB" id="A0A2S8G3S5"/>
<dbReference type="CDD" id="cd00683">
    <property type="entry name" value="Trans_IPPS_HH"/>
    <property type="match status" value="1"/>
</dbReference>
<dbReference type="EMBL" id="PUIA01000016">
    <property type="protein sequence ID" value="PQO39073.1"/>
    <property type="molecule type" value="Genomic_DNA"/>
</dbReference>
<dbReference type="SFLD" id="SFLDG01212">
    <property type="entry name" value="Phytoene_synthase_like"/>
    <property type="match status" value="1"/>
</dbReference>
<dbReference type="Gene3D" id="1.10.600.10">
    <property type="entry name" value="Farnesyl Diphosphate Synthase"/>
    <property type="match status" value="1"/>
</dbReference>
<gene>
    <name evidence="2" type="ORF">C5Y96_04205</name>
</gene>
<dbReference type="GO" id="GO:0004311">
    <property type="term" value="F:geranylgeranyl diphosphate synthase activity"/>
    <property type="evidence" value="ECO:0007669"/>
    <property type="project" value="InterPro"/>
</dbReference>
<dbReference type="Proteomes" id="UP000240009">
    <property type="component" value="Unassembled WGS sequence"/>
</dbReference>
<proteinExistence type="predicted"/>
<dbReference type="OrthoDB" id="9787280at2"/>
<dbReference type="InterPro" id="IPR008949">
    <property type="entry name" value="Isoprenoid_synthase_dom_sf"/>
</dbReference>
<dbReference type="RefSeq" id="WP_105350273.1">
    <property type="nucleotide sequence ID" value="NZ_PUIA01000016.1"/>
</dbReference>
<dbReference type="InterPro" id="IPR019845">
    <property type="entry name" value="Squalene/phytoene_synthase_CS"/>
</dbReference>
<dbReference type="PANTHER" id="PTHR31480">
    <property type="entry name" value="BIFUNCTIONAL LYCOPENE CYCLASE/PHYTOENE SYNTHASE"/>
    <property type="match status" value="1"/>
</dbReference>
<comment type="caution">
    <text evidence="2">The sequence shown here is derived from an EMBL/GenBank/DDBJ whole genome shotgun (WGS) entry which is preliminary data.</text>
</comment>
<dbReference type="InterPro" id="IPR044843">
    <property type="entry name" value="Trans_IPPS_bact-type"/>
</dbReference>
<dbReference type="GO" id="GO:0051996">
    <property type="term" value="F:squalene synthase [NAD(P)H] activity"/>
    <property type="evidence" value="ECO:0007669"/>
    <property type="project" value="InterPro"/>
</dbReference>
<evidence type="ECO:0000313" key="3">
    <source>
        <dbReference type="Proteomes" id="UP000240009"/>
    </source>
</evidence>
<dbReference type="PROSITE" id="PS01044">
    <property type="entry name" value="SQUALEN_PHYTOEN_SYN_1"/>
    <property type="match status" value="1"/>
</dbReference>
<dbReference type="InterPro" id="IPR033904">
    <property type="entry name" value="Trans_IPPS_HH"/>
</dbReference>
<dbReference type="InterPro" id="IPR002060">
    <property type="entry name" value="Squ/phyt_synthse"/>
</dbReference>
<dbReference type="GO" id="GO:0016117">
    <property type="term" value="P:carotenoid biosynthetic process"/>
    <property type="evidence" value="ECO:0007669"/>
    <property type="project" value="UniProtKB-ARBA"/>
</dbReference>
<protein>
    <submittedName>
        <fullName evidence="2">Squalene/phytoene synthase family protein</fullName>
    </submittedName>
</protein>
<dbReference type="SUPFAM" id="SSF48576">
    <property type="entry name" value="Terpenoid synthases"/>
    <property type="match status" value="1"/>
</dbReference>
<keyword evidence="1" id="KW-0808">Transferase</keyword>
<accession>A0A2S8G3S5</accession>
<sequence length="294" mass="33950">MTTSLSDSYALCRQFSQQSGSNFLLSFWFLPREKRQAMYALYAFFRHTDDLADEEGSDQAASLNSWRDQFHLAMQGSFNDPRLPALADTIRRYEIPEQYFLESIDGVASDLTRTRFTDFDELHHYCYQVASAIGLSCLPIWGIRPNFDREAAIAAGVAFQLTNILRDIHEDALRGRIYVPLDDLQRFDVSEESLLKGQHSPGFEPLMRFEIDRAEKLFTKAKDLRHDLHPDGRRIFDAMTETYHDLLKQIARSPGDVLRRKIQVGSWRKVKLFARLAMSRIPLGSREPLKVEVP</sequence>
<dbReference type="Pfam" id="PF00494">
    <property type="entry name" value="SQS_PSY"/>
    <property type="match status" value="1"/>
</dbReference>
<dbReference type="SFLD" id="SFLDG01018">
    <property type="entry name" value="Squalene/Phytoene_Synthase_Lik"/>
    <property type="match status" value="1"/>
</dbReference>
<organism evidence="2 3">
    <name type="scientific">Blastopirellula marina</name>
    <dbReference type="NCBI Taxonomy" id="124"/>
    <lineage>
        <taxon>Bacteria</taxon>
        <taxon>Pseudomonadati</taxon>
        <taxon>Planctomycetota</taxon>
        <taxon>Planctomycetia</taxon>
        <taxon>Pirellulales</taxon>
        <taxon>Pirellulaceae</taxon>
        <taxon>Blastopirellula</taxon>
    </lineage>
</organism>
<evidence type="ECO:0000256" key="1">
    <source>
        <dbReference type="ARBA" id="ARBA00022679"/>
    </source>
</evidence>
<dbReference type="SFLD" id="SFLDS00005">
    <property type="entry name" value="Isoprenoid_Synthase_Type_I"/>
    <property type="match status" value="1"/>
</dbReference>
<evidence type="ECO:0000313" key="2">
    <source>
        <dbReference type="EMBL" id="PQO39073.1"/>
    </source>
</evidence>
<name>A0A2S8G3S5_9BACT</name>
<reference evidence="2 3" key="1">
    <citation type="submission" date="2018-02" db="EMBL/GenBank/DDBJ databases">
        <title>Comparative genomes isolates from brazilian mangrove.</title>
        <authorList>
            <person name="Araujo J.E."/>
            <person name="Taketani R.G."/>
            <person name="Silva M.C.P."/>
            <person name="Loureco M.V."/>
            <person name="Andreote F.D."/>
        </authorList>
    </citation>
    <scope>NUCLEOTIDE SEQUENCE [LARGE SCALE GENOMIC DNA]</scope>
    <source>
        <strain evidence="2 3">HEX-2 MGV</strain>
    </source>
</reference>